<protein>
    <submittedName>
        <fullName evidence="4">SCP domain-containing protein</fullName>
    </submittedName>
</protein>
<proteinExistence type="predicted"/>
<dbReference type="AlphaFoldDB" id="A0A0R3TFW2"/>
<reference evidence="4" key="1">
    <citation type="submission" date="2017-02" db="UniProtKB">
        <authorList>
            <consortium name="WormBaseParasite"/>
        </authorList>
    </citation>
    <scope>IDENTIFICATION</scope>
</reference>
<keyword evidence="1" id="KW-0812">Transmembrane</keyword>
<feature type="transmembrane region" description="Helical" evidence="1">
    <location>
        <begin position="253"/>
        <end position="272"/>
    </location>
</feature>
<reference evidence="2 3" key="2">
    <citation type="submission" date="2018-11" db="EMBL/GenBank/DDBJ databases">
        <authorList>
            <consortium name="Pathogen Informatics"/>
        </authorList>
    </citation>
    <scope>NUCLEOTIDE SEQUENCE [LARGE SCALE GENOMIC DNA]</scope>
</reference>
<feature type="transmembrane region" description="Helical" evidence="1">
    <location>
        <begin position="43"/>
        <end position="61"/>
    </location>
</feature>
<gene>
    <name evidence="2" type="ORF">HNAJ_LOCUS5949</name>
</gene>
<dbReference type="EMBL" id="UZAE01005731">
    <property type="protein sequence ID" value="VDO01809.1"/>
    <property type="molecule type" value="Genomic_DNA"/>
</dbReference>
<evidence type="ECO:0000313" key="3">
    <source>
        <dbReference type="Proteomes" id="UP000278807"/>
    </source>
</evidence>
<dbReference type="Proteomes" id="UP000278807">
    <property type="component" value="Unassembled WGS sequence"/>
</dbReference>
<dbReference type="WBParaSite" id="HNAJ_0000595301-mRNA-1">
    <property type="protein sequence ID" value="HNAJ_0000595301-mRNA-1"/>
    <property type="gene ID" value="HNAJ_0000595301"/>
</dbReference>
<evidence type="ECO:0000256" key="1">
    <source>
        <dbReference type="SAM" id="Phobius"/>
    </source>
</evidence>
<evidence type="ECO:0000313" key="4">
    <source>
        <dbReference type="WBParaSite" id="HNAJ_0000595301-mRNA-1"/>
    </source>
</evidence>
<name>A0A0R3TFW2_RODNA</name>
<sequence length="292" mass="34008">MSPFHNYSTKVNSTLLPHNPSNCGCQIYKELPHRAELPSSTRICFRVYCLCYVLVIITSFLHRTELERKRLDNSHHISICCTYTMCHIPNSQNSPVVINKERTHCLKPQRLRRWFVYFLLFFQSLTLTISPTGASEQESLNNSTILERTLRSTINLRKVVKVDSYYLKIVDGNLKKPQQELFANIRENGSLELSHKPNGELALEYWSLLSTTMLKTKAIFNQGQATEHARNEMEYCKLEGIMNSGFFESKLEFWGHWVVHFLKGGIIHYFIVQMFQRPNILMSCRIRAAQLI</sequence>
<evidence type="ECO:0000313" key="2">
    <source>
        <dbReference type="EMBL" id="VDO01809.1"/>
    </source>
</evidence>
<accession>A0A0R3TFW2</accession>
<keyword evidence="1" id="KW-1133">Transmembrane helix</keyword>
<keyword evidence="3" id="KW-1185">Reference proteome</keyword>
<keyword evidence="1" id="KW-0472">Membrane</keyword>
<feature type="transmembrane region" description="Helical" evidence="1">
    <location>
        <begin position="114"/>
        <end position="134"/>
    </location>
</feature>
<organism evidence="4">
    <name type="scientific">Rodentolepis nana</name>
    <name type="common">Dwarf tapeworm</name>
    <name type="synonym">Hymenolepis nana</name>
    <dbReference type="NCBI Taxonomy" id="102285"/>
    <lineage>
        <taxon>Eukaryota</taxon>
        <taxon>Metazoa</taxon>
        <taxon>Spiralia</taxon>
        <taxon>Lophotrochozoa</taxon>
        <taxon>Platyhelminthes</taxon>
        <taxon>Cestoda</taxon>
        <taxon>Eucestoda</taxon>
        <taxon>Cyclophyllidea</taxon>
        <taxon>Hymenolepididae</taxon>
        <taxon>Rodentolepis</taxon>
    </lineage>
</organism>